<dbReference type="RefSeq" id="WP_058880110.1">
    <property type="nucleotide sequence ID" value="NZ_JBPPQS010000003.1"/>
</dbReference>
<evidence type="ECO:0000256" key="4">
    <source>
        <dbReference type="ARBA" id="ARBA00022679"/>
    </source>
</evidence>
<keyword evidence="8" id="KW-1185">Reference proteome</keyword>
<dbReference type="EMBL" id="LPXH01000034">
    <property type="protein sequence ID" value="KUF39786.1"/>
    <property type="molecule type" value="Genomic_DNA"/>
</dbReference>
<comment type="caution">
    <text evidence="7">The sequence shown here is derived from an EMBL/GenBank/DDBJ whole genome shotgun (WGS) entry which is preliminary data.</text>
</comment>
<evidence type="ECO:0000256" key="3">
    <source>
        <dbReference type="ARBA" id="ARBA00022603"/>
    </source>
</evidence>
<sequence length="261" mass="28143">MNDHHSRKGKLYLVPAPLDFGCGTQSPITDVLPELTLRTAASLQHWICENAKSARAYLKRVGEHTPLIAPIQQMQLQELPREAHKKGDHGGKSGAVFDAKALLAPALAGHDMGLVSEAGMPAVADPGSSIVRAAHDAGIPVIPLVGPVSLLMTLAASGLNGQNFAFVGYLPQDASQRTQRIKELEQLAQRHNQAQLFIETPYRNPALWQALLTSLQANTRLVMASGLTLESASIQSRYVKDWKKLGTAPDNRTPVVFAIGQ</sequence>
<dbReference type="Gene3D" id="3.30.950.10">
    <property type="entry name" value="Methyltransferase, Cobalt-precorrin-4 Transmethylase, Domain 2"/>
    <property type="match status" value="1"/>
</dbReference>
<dbReference type="GO" id="GO:0032259">
    <property type="term" value="P:methylation"/>
    <property type="evidence" value="ECO:0007669"/>
    <property type="project" value="UniProtKB-KW"/>
</dbReference>
<evidence type="ECO:0000313" key="7">
    <source>
        <dbReference type="EMBL" id="KUF39786.1"/>
    </source>
</evidence>
<dbReference type="PANTHER" id="PTHR46111:SF2">
    <property type="entry name" value="SAM-DEPENDENT METHYLTRANSFERASE"/>
    <property type="match status" value="1"/>
</dbReference>
<evidence type="ECO:0000256" key="5">
    <source>
        <dbReference type="ARBA" id="ARBA00022691"/>
    </source>
</evidence>
<evidence type="ECO:0000256" key="2">
    <source>
        <dbReference type="ARBA" id="ARBA00022552"/>
    </source>
</evidence>
<dbReference type="PANTHER" id="PTHR46111">
    <property type="entry name" value="RIBOSOMAL RNA SMALL SUBUNIT METHYLTRANSFERASE I"/>
    <property type="match status" value="1"/>
</dbReference>
<evidence type="ECO:0000313" key="8">
    <source>
        <dbReference type="Proteomes" id="UP000053300"/>
    </source>
</evidence>
<evidence type="ECO:0000259" key="6">
    <source>
        <dbReference type="Pfam" id="PF00590"/>
    </source>
</evidence>
<dbReference type="SUPFAM" id="SSF53790">
    <property type="entry name" value="Tetrapyrrole methylase"/>
    <property type="match status" value="1"/>
</dbReference>
<dbReference type="CDD" id="cd11649">
    <property type="entry name" value="RsmI_like"/>
    <property type="match status" value="1"/>
</dbReference>
<accession>A0A0W7YXG4</accession>
<dbReference type="PIRSF" id="PIRSF005917">
    <property type="entry name" value="MTase_YraL"/>
    <property type="match status" value="1"/>
</dbReference>
<protein>
    <submittedName>
        <fullName evidence="7">Ribosomal RNA small subunit methyltransferase I</fullName>
    </submittedName>
</protein>
<gene>
    <name evidence="7" type="ORF">AS359_13130</name>
</gene>
<feature type="domain" description="Tetrapyrrole methylase" evidence="6">
    <location>
        <begin position="84"/>
        <end position="230"/>
    </location>
</feature>
<dbReference type="GO" id="GO:0008168">
    <property type="term" value="F:methyltransferase activity"/>
    <property type="evidence" value="ECO:0007669"/>
    <property type="project" value="UniProtKB-KW"/>
</dbReference>
<dbReference type="InterPro" id="IPR014776">
    <property type="entry name" value="4pyrrole_Mease_sub2"/>
</dbReference>
<keyword evidence="5" id="KW-0949">S-adenosyl-L-methionine</keyword>
<keyword evidence="1" id="KW-0963">Cytoplasm</keyword>
<dbReference type="InterPro" id="IPR035996">
    <property type="entry name" value="4pyrrol_Methylase_sf"/>
</dbReference>
<keyword evidence="4 7" id="KW-0808">Transferase</keyword>
<dbReference type="AlphaFoldDB" id="A0A0W7YXG4"/>
<keyword evidence="2" id="KW-0698">rRNA processing</keyword>
<organism evidence="7 8">
    <name type="scientific">Comamonas kerstersii</name>
    <dbReference type="NCBI Taxonomy" id="225992"/>
    <lineage>
        <taxon>Bacteria</taxon>
        <taxon>Pseudomonadati</taxon>
        <taxon>Pseudomonadota</taxon>
        <taxon>Betaproteobacteria</taxon>
        <taxon>Burkholderiales</taxon>
        <taxon>Comamonadaceae</taxon>
        <taxon>Comamonas</taxon>
    </lineage>
</organism>
<dbReference type="InterPro" id="IPR000878">
    <property type="entry name" value="4pyrrol_Mease"/>
</dbReference>
<keyword evidence="3 7" id="KW-0489">Methyltransferase</keyword>
<dbReference type="Proteomes" id="UP000053300">
    <property type="component" value="Unassembled WGS sequence"/>
</dbReference>
<dbReference type="Gene3D" id="3.40.1010.10">
    <property type="entry name" value="Cobalt-precorrin-4 Transmethylase, Domain 1"/>
    <property type="match status" value="1"/>
</dbReference>
<dbReference type="Pfam" id="PF00590">
    <property type="entry name" value="TP_methylase"/>
    <property type="match status" value="1"/>
</dbReference>
<dbReference type="InterPro" id="IPR008189">
    <property type="entry name" value="rRNA_ssu_MeTfrase_I"/>
</dbReference>
<dbReference type="STRING" id="225992.B5M06_02195"/>
<evidence type="ECO:0000256" key="1">
    <source>
        <dbReference type="ARBA" id="ARBA00022490"/>
    </source>
</evidence>
<dbReference type="InterPro" id="IPR014777">
    <property type="entry name" value="4pyrrole_Mease_sub1"/>
</dbReference>
<dbReference type="GO" id="GO:0006364">
    <property type="term" value="P:rRNA processing"/>
    <property type="evidence" value="ECO:0007669"/>
    <property type="project" value="UniProtKB-KW"/>
</dbReference>
<proteinExistence type="predicted"/>
<reference evidence="7 8" key="1">
    <citation type="submission" date="2015-12" db="EMBL/GenBank/DDBJ databases">
        <title>Complete genome sequence of a multi-drug resistant strain Acidovorax sp. 12322-1.</title>
        <authorList>
            <person name="Ming D."/>
            <person name="Wang M."/>
            <person name="Hu S."/>
            <person name="Zhou Y."/>
            <person name="Jiang T."/>
        </authorList>
    </citation>
    <scope>NUCLEOTIDE SEQUENCE [LARGE SCALE GENOMIC DNA]</scope>
    <source>
        <strain evidence="7 8">12322-1</strain>
    </source>
</reference>
<name>A0A0W7YXG4_9BURK</name>